<dbReference type="PANTHER" id="PTHR33678">
    <property type="entry name" value="BLL1576 PROTEIN"/>
    <property type="match status" value="1"/>
</dbReference>
<feature type="domain" description="Transposase IS66 central" evidence="2">
    <location>
        <begin position="78"/>
        <end position="157"/>
    </location>
</feature>
<evidence type="ECO:0000313" key="4">
    <source>
        <dbReference type="Proteomes" id="UP000295781"/>
    </source>
</evidence>
<accession>A0A4V0NDE6</accession>
<name>A0A4V0NDE6_SORCE</name>
<proteinExistence type="predicted"/>
<organism evidence="3 4">
    <name type="scientific">Sorangium cellulosum</name>
    <name type="common">Polyangium cellulosum</name>
    <dbReference type="NCBI Taxonomy" id="56"/>
    <lineage>
        <taxon>Bacteria</taxon>
        <taxon>Pseudomonadati</taxon>
        <taxon>Myxococcota</taxon>
        <taxon>Polyangia</taxon>
        <taxon>Polyangiales</taxon>
        <taxon>Polyangiaceae</taxon>
        <taxon>Sorangium</taxon>
    </lineage>
</organism>
<dbReference type="InterPro" id="IPR004291">
    <property type="entry name" value="Transposase_IS66_central"/>
</dbReference>
<evidence type="ECO:0000256" key="1">
    <source>
        <dbReference type="SAM" id="MobiDB-lite"/>
    </source>
</evidence>
<dbReference type="Pfam" id="PF03050">
    <property type="entry name" value="DDE_Tnp_IS66"/>
    <property type="match status" value="1"/>
</dbReference>
<gene>
    <name evidence="3" type="ORF">SOCEGT47_029040</name>
</gene>
<evidence type="ECO:0000313" key="3">
    <source>
        <dbReference type="EMBL" id="AUX22402.1"/>
    </source>
</evidence>
<dbReference type="Proteomes" id="UP000295781">
    <property type="component" value="Chromosome"/>
</dbReference>
<feature type="region of interest" description="Disordered" evidence="1">
    <location>
        <begin position="45"/>
        <end position="74"/>
    </location>
</feature>
<reference evidence="3 4" key="1">
    <citation type="submission" date="2015-09" db="EMBL/GenBank/DDBJ databases">
        <title>Sorangium comparison.</title>
        <authorList>
            <person name="Zaburannyi N."/>
            <person name="Bunk B."/>
            <person name="Overmann J."/>
            <person name="Mueller R."/>
        </authorList>
    </citation>
    <scope>NUCLEOTIDE SEQUENCE [LARGE SCALE GENOMIC DNA]</scope>
    <source>
        <strain evidence="3 4">So ceGT47</strain>
    </source>
</reference>
<dbReference type="InterPro" id="IPR052344">
    <property type="entry name" value="Transposase-related"/>
</dbReference>
<sequence length="188" mass="20184">MACRPWSLSASEPIRSADICSCSGIGEATRSGSCSGIVPNTPFLQKTRPWPFPPRPRPAQRSDPRRGRGSRAVADAREDAMPLYRQAQQYARCGVSLSPSTLGQWSAFALDVLAPVAKRIHERVLGSYYLRADDTGMRVLDQDHPAGGQERAHLGLRRGRAGVVRVRTGLEGEASGGAASGLHRLPAG</sequence>
<protein>
    <recommendedName>
        <fullName evidence="2">Transposase IS66 central domain-containing protein</fullName>
    </recommendedName>
</protein>
<dbReference type="AlphaFoldDB" id="A0A4V0NDE6"/>
<evidence type="ECO:0000259" key="2">
    <source>
        <dbReference type="Pfam" id="PF03050"/>
    </source>
</evidence>
<dbReference type="EMBL" id="CP012670">
    <property type="protein sequence ID" value="AUX22402.1"/>
    <property type="molecule type" value="Genomic_DNA"/>
</dbReference>